<dbReference type="AlphaFoldDB" id="A0A4R5DRN4"/>
<organism evidence="2 3">
    <name type="scientific">Dyadobacter psychrotolerans</name>
    <dbReference type="NCBI Taxonomy" id="2541721"/>
    <lineage>
        <taxon>Bacteria</taxon>
        <taxon>Pseudomonadati</taxon>
        <taxon>Bacteroidota</taxon>
        <taxon>Cytophagia</taxon>
        <taxon>Cytophagales</taxon>
        <taxon>Spirosomataceae</taxon>
        <taxon>Dyadobacter</taxon>
    </lineage>
</organism>
<dbReference type="Gene3D" id="3.40.50.720">
    <property type="entry name" value="NAD(P)-binding Rossmann-like Domain"/>
    <property type="match status" value="1"/>
</dbReference>
<dbReference type="PANTHER" id="PTHR43245">
    <property type="entry name" value="BIFUNCTIONAL POLYMYXIN RESISTANCE PROTEIN ARNA"/>
    <property type="match status" value="1"/>
</dbReference>
<evidence type="ECO:0000259" key="1">
    <source>
        <dbReference type="Pfam" id="PF01370"/>
    </source>
</evidence>
<dbReference type="InterPro" id="IPR050177">
    <property type="entry name" value="Lipid_A_modif_metabolic_enz"/>
</dbReference>
<protein>
    <submittedName>
        <fullName evidence="2">NAD-dependent epimerase/dehydratase family protein</fullName>
    </submittedName>
</protein>
<dbReference type="RefSeq" id="WP_131956846.1">
    <property type="nucleotide sequence ID" value="NZ_SMFL01000002.1"/>
</dbReference>
<reference evidence="2 3" key="1">
    <citation type="submission" date="2019-03" db="EMBL/GenBank/DDBJ databases">
        <title>Dyadobacter AR-3-6 sp. nov., isolated from arctic soil.</title>
        <authorList>
            <person name="Chaudhary D.K."/>
        </authorList>
    </citation>
    <scope>NUCLEOTIDE SEQUENCE [LARGE SCALE GENOMIC DNA]</scope>
    <source>
        <strain evidence="2 3">AR-3-6</strain>
    </source>
</reference>
<keyword evidence="3" id="KW-1185">Reference proteome</keyword>
<dbReference type="Pfam" id="PF01370">
    <property type="entry name" value="Epimerase"/>
    <property type="match status" value="1"/>
</dbReference>
<dbReference type="InterPro" id="IPR001509">
    <property type="entry name" value="Epimerase_deHydtase"/>
</dbReference>
<evidence type="ECO:0000313" key="3">
    <source>
        <dbReference type="Proteomes" id="UP000294850"/>
    </source>
</evidence>
<feature type="domain" description="NAD-dependent epimerase/dehydratase" evidence="1">
    <location>
        <begin position="4"/>
        <end position="208"/>
    </location>
</feature>
<dbReference type="OrthoDB" id="112777at2"/>
<dbReference type="SUPFAM" id="SSF51735">
    <property type="entry name" value="NAD(P)-binding Rossmann-fold domains"/>
    <property type="match status" value="1"/>
</dbReference>
<accession>A0A4R5DRN4</accession>
<dbReference type="EMBL" id="SMFL01000002">
    <property type="protein sequence ID" value="TDE17082.1"/>
    <property type="molecule type" value="Genomic_DNA"/>
</dbReference>
<dbReference type="PANTHER" id="PTHR43245:SF13">
    <property type="entry name" value="UDP-D-APIOSE_UDP-D-XYLOSE SYNTHASE 2"/>
    <property type="match status" value="1"/>
</dbReference>
<dbReference type="InterPro" id="IPR036291">
    <property type="entry name" value="NAD(P)-bd_dom_sf"/>
</dbReference>
<dbReference type="Proteomes" id="UP000294850">
    <property type="component" value="Unassembled WGS sequence"/>
</dbReference>
<sequence length="310" mass="35032">MQTILGAGGDISSLLAKELKQFTSKIRLVSRNPQRINADDELMALDLSKREDVLKAIEGSDVVYLTVGLKYDFRIWQEQWPVIVRNVIEGCLKYNCKLVFFDNVYMYDKDAIPNMTEESPINPPSKKGKVRLQVVELINDAIRNKNLKALIARSADFYGPGAKNGILNILVLDNLVKGKKANWQSDVDKIHSFTYVPDAAKATALLGNTDSAYGQVWHLPTSAERLTGRQFIEKATGMLNKKNSYMLLSPFVLSFLGIFIKTLKELVEMQYQNTQDYFFNSDKFCKKFSFTPTSYEDGMREVLAHKGASS</sequence>
<proteinExistence type="predicted"/>
<gene>
    <name evidence="2" type="ORF">E0F88_04055</name>
</gene>
<comment type="caution">
    <text evidence="2">The sequence shown here is derived from an EMBL/GenBank/DDBJ whole genome shotgun (WGS) entry which is preliminary data.</text>
</comment>
<name>A0A4R5DRN4_9BACT</name>
<evidence type="ECO:0000313" key="2">
    <source>
        <dbReference type="EMBL" id="TDE17082.1"/>
    </source>
</evidence>